<dbReference type="Pfam" id="PF00905">
    <property type="entry name" value="Transpeptidase"/>
    <property type="match status" value="1"/>
</dbReference>
<keyword evidence="11" id="KW-1133">Transmembrane helix</keyword>
<evidence type="ECO:0000259" key="16">
    <source>
        <dbReference type="Pfam" id="PF03717"/>
    </source>
</evidence>
<dbReference type="NCBIfam" id="TIGR03423">
    <property type="entry name" value="pbp2_mrdA"/>
    <property type="match status" value="1"/>
</dbReference>
<evidence type="ECO:0000256" key="6">
    <source>
        <dbReference type="ARBA" id="ARBA00022670"/>
    </source>
</evidence>
<keyword evidence="10" id="KW-0573">Peptidoglycan synthesis</keyword>
<dbReference type="Gene3D" id="3.40.710.10">
    <property type="entry name" value="DD-peptidase/beta-lactamase superfamily"/>
    <property type="match status" value="1"/>
</dbReference>
<evidence type="ECO:0000256" key="1">
    <source>
        <dbReference type="ARBA" id="ARBA00004167"/>
    </source>
</evidence>
<dbReference type="InterPro" id="IPR017790">
    <property type="entry name" value="Penicillin-binding_protein_2"/>
</dbReference>
<evidence type="ECO:0000256" key="3">
    <source>
        <dbReference type="ARBA" id="ARBA00007171"/>
    </source>
</evidence>
<keyword evidence="13" id="KW-0961">Cell wall biogenesis/degradation</keyword>
<feature type="domain" description="Penicillin-binding protein transpeptidase" evidence="15">
    <location>
        <begin position="292"/>
        <end position="648"/>
    </location>
</feature>
<evidence type="ECO:0000313" key="18">
    <source>
        <dbReference type="Proteomes" id="UP001304683"/>
    </source>
</evidence>
<accession>A0ABZ0QN88</accession>
<dbReference type="EC" id="3.4.16.4" evidence="17"/>
<protein>
    <submittedName>
        <fullName evidence="17">Penicillin-binding protein 2</fullName>
        <ecNumber evidence="17">3.4.16.4</ecNumber>
    </submittedName>
</protein>
<keyword evidence="8 17" id="KW-0378">Hydrolase</keyword>
<dbReference type="GO" id="GO:0009002">
    <property type="term" value="F:serine-type D-Ala-D-Ala carboxypeptidase activity"/>
    <property type="evidence" value="ECO:0007669"/>
    <property type="project" value="UniProtKB-EC"/>
</dbReference>
<dbReference type="InterPro" id="IPR012338">
    <property type="entry name" value="Beta-lactam/transpept-like"/>
</dbReference>
<dbReference type="SUPFAM" id="SSF56519">
    <property type="entry name" value="Penicillin binding protein dimerisation domain"/>
    <property type="match status" value="1"/>
</dbReference>
<reference evidence="17 18" key="1">
    <citation type="submission" date="2023-08" db="EMBL/GenBank/DDBJ databases">
        <title>Genome sequence of Thermaerobacter compostii strain Ins1, a spore-forming filamentous bacterium isolated from a deep geothermal reservoir.</title>
        <authorList>
            <person name="Bregnard D."/>
            <person name="Gonzalez D."/>
            <person name="Junier P."/>
        </authorList>
    </citation>
    <scope>NUCLEOTIDE SEQUENCE [LARGE SCALE GENOMIC DNA]</scope>
    <source>
        <strain evidence="17 18">Ins1</strain>
    </source>
</reference>
<dbReference type="PANTHER" id="PTHR30627:SF2">
    <property type="entry name" value="PEPTIDOGLYCAN D,D-TRANSPEPTIDASE MRDA"/>
    <property type="match status" value="1"/>
</dbReference>
<evidence type="ECO:0000256" key="9">
    <source>
        <dbReference type="ARBA" id="ARBA00022960"/>
    </source>
</evidence>
<gene>
    <name evidence="17" type="primary">mrdA</name>
    <name evidence="17" type="ORF">Q5761_11445</name>
</gene>
<dbReference type="Pfam" id="PF03717">
    <property type="entry name" value="PBP_dimer"/>
    <property type="match status" value="1"/>
</dbReference>
<evidence type="ECO:0000313" key="17">
    <source>
        <dbReference type="EMBL" id="WPD18957.1"/>
    </source>
</evidence>
<evidence type="ECO:0000256" key="13">
    <source>
        <dbReference type="ARBA" id="ARBA00023316"/>
    </source>
</evidence>
<evidence type="ECO:0000256" key="11">
    <source>
        <dbReference type="ARBA" id="ARBA00022989"/>
    </source>
</evidence>
<keyword evidence="6" id="KW-0645">Protease</keyword>
<evidence type="ECO:0000256" key="4">
    <source>
        <dbReference type="ARBA" id="ARBA00022475"/>
    </source>
</evidence>
<feature type="region of interest" description="Disordered" evidence="14">
    <location>
        <begin position="658"/>
        <end position="682"/>
    </location>
</feature>
<keyword evidence="5" id="KW-0997">Cell inner membrane</keyword>
<evidence type="ECO:0000256" key="12">
    <source>
        <dbReference type="ARBA" id="ARBA00023136"/>
    </source>
</evidence>
<dbReference type="InterPro" id="IPR001460">
    <property type="entry name" value="PCN-bd_Tpept"/>
</dbReference>
<evidence type="ECO:0000256" key="2">
    <source>
        <dbReference type="ARBA" id="ARBA00004236"/>
    </source>
</evidence>
<proteinExistence type="inferred from homology"/>
<dbReference type="PANTHER" id="PTHR30627">
    <property type="entry name" value="PEPTIDOGLYCAN D,D-TRANSPEPTIDASE"/>
    <property type="match status" value="1"/>
</dbReference>
<organism evidence="17 18">
    <name type="scientific">Thermaerobacter composti</name>
    <dbReference type="NCBI Taxonomy" id="554949"/>
    <lineage>
        <taxon>Bacteria</taxon>
        <taxon>Bacillati</taxon>
        <taxon>Bacillota</taxon>
        <taxon>Clostridia</taxon>
        <taxon>Eubacteriales</taxon>
        <taxon>Clostridiales Family XVII. Incertae Sedis</taxon>
        <taxon>Thermaerobacter</taxon>
    </lineage>
</organism>
<comment type="subcellular location">
    <subcellularLocation>
        <location evidence="2">Cell membrane</location>
    </subcellularLocation>
    <subcellularLocation>
        <location evidence="1">Membrane</location>
        <topology evidence="1">Single-pass membrane protein</topology>
    </subcellularLocation>
</comment>
<evidence type="ECO:0000256" key="5">
    <source>
        <dbReference type="ARBA" id="ARBA00022519"/>
    </source>
</evidence>
<keyword evidence="4" id="KW-1003">Cell membrane</keyword>
<evidence type="ECO:0000256" key="14">
    <source>
        <dbReference type="SAM" id="MobiDB-lite"/>
    </source>
</evidence>
<dbReference type="EMBL" id="CP132508">
    <property type="protein sequence ID" value="WPD18957.1"/>
    <property type="molecule type" value="Genomic_DNA"/>
</dbReference>
<evidence type="ECO:0000259" key="15">
    <source>
        <dbReference type="Pfam" id="PF00905"/>
    </source>
</evidence>
<dbReference type="Gene3D" id="3.90.1310.10">
    <property type="entry name" value="Penicillin-binding protein 2a (Domain 2)"/>
    <property type="match status" value="1"/>
</dbReference>
<dbReference type="RefSeq" id="WP_318750662.1">
    <property type="nucleotide sequence ID" value="NZ_CP132508.1"/>
</dbReference>
<comment type="similarity">
    <text evidence="3">Belongs to the transpeptidase family.</text>
</comment>
<dbReference type="Proteomes" id="UP001304683">
    <property type="component" value="Chromosome"/>
</dbReference>
<feature type="compositionally biased region" description="Basic and acidic residues" evidence="14">
    <location>
        <begin position="658"/>
        <end position="673"/>
    </location>
</feature>
<name>A0ABZ0QN88_9FIRM</name>
<dbReference type="InterPro" id="IPR036138">
    <property type="entry name" value="PBP_dimer_sf"/>
</dbReference>
<evidence type="ECO:0000256" key="7">
    <source>
        <dbReference type="ARBA" id="ARBA00022692"/>
    </source>
</evidence>
<feature type="domain" description="Penicillin-binding protein dimerisation" evidence="16">
    <location>
        <begin position="60"/>
        <end position="229"/>
    </location>
</feature>
<dbReference type="InterPro" id="IPR050515">
    <property type="entry name" value="Beta-lactam/transpept"/>
</dbReference>
<evidence type="ECO:0000256" key="10">
    <source>
        <dbReference type="ARBA" id="ARBA00022984"/>
    </source>
</evidence>
<keyword evidence="7" id="KW-0812">Transmembrane</keyword>
<dbReference type="InterPro" id="IPR005311">
    <property type="entry name" value="PBP_dimer"/>
</dbReference>
<keyword evidence="18" id="KW-1185">Reference proteome</keyword>
<keyword evidence="12" id="KW-0472">Membrane</keyword>
<dbReference type="SUPFAM" id="SSF56601">
    <property type="entry name" value="beta-lactamase/transpeptidase-like"/>
    <property type="match status" value="1"/>
</dbReference>
<keyword evidence="9" id="KW-0133">Cell shape</keyword>
<keyword evidence="17" id="KW-0121">Carboxypeptidase</keyword>
<evidence type="ECO:0000256" key="8">
    <source>
        <dbReference type="ARBA" id="ARBA00022801"/>
    </source>
</evidence>
<sequence>MAMNPEELAQRRRLRRRNVLMGLLLAWTVLLLGRLYVLQVVMGDELSEYAAGQRLRKVYVPAPRGQILDRRGQVLATSLPAYSAYLVYTRQGLDPEARRLLSGILDIPVEAIEDAEAQLRLKPVPEIPVRLKAELTPAEITALAENRERLPGVIVEAQPLRHYPGGTLAAQVLGYVREGQRPWQLRGVSGIEGTYDQEVRLPSGGVVRGLAGVDGQRLVEVDARGRPLADVSQYLLLGAEAERYAVPPRPGNTVVLTLDARLQRVAEEALAQRIQELRRLRSDPCPCPARNGAAVAIDVRTGAILAMASYPAFDPNDFARQAFMEPSDPRYPQVARRVGAVVNWDATYRGKPVLGPAMNLAIQAALPPGSTFKPITALAAMLRGGLPRSVSCTGSFVFAGNEFGDWRSHGHVDFDEAIGRSCNVYFYQAGLNAGIDAIVQVATQFGLGQPTGLRDLADEVTGSLATPELKAKVNARGRPEERRWYGGDTLNAAIGQGLHAFTPLQMAVYTATLANGGTRYRPYLVQEIRDGRTGRVLWKAQPDPLGTVDLPTAYLERVREAMVTVTRANGGWSGTAYGVFRDAPYVVAGKTGTAEVGANEPEYENHGWFIAFAPAGEGEEPEIAVAVVIHAGGGGALAAGPVARAILDAYFAGRYGLPDDPREAAEQGHEDAAQRATSVPAD</sequence>